<keyword evidence="2" id="KW-0472">Membrane</keyword>
<protein>
    <recommendedName>
        <fullName evidence="5">DUF1753-domain-containing protein</fullName>
    </recommendedName>
</protein>
<evidence type="ECO:0008006" key="5">
    <source>
        <dbReference type="Google" id="ProtNLM"/>
    </source>
</evidence>
<dbReference type="GO" id="GO:0006673">
    <property type="term" value="P:inositol phosphoceramide metabolic process"/>
    <property type="evidence" value="ECO:0007669"/>
    <property type="project" value="InterPro"/>
</dbReference>
<keyword evidence="2" id="KW-1133">Transmembrane helix</keyword>
<dbReference type="PANTHER" id="PTHR28077:SF1">
    <property type="entry name" value="INOSITOL PHOSPHORYLCERAMIDE SYNTHASE REGULATORY SUBUNIT KEI1"/>
    <property type="match status" value="1"/>
</dbReference>
<keyword evidence="4" id="KW-1185">Reference proteome</keyword>
<feature type="transmembrane region" description="Helical" evidence="2">
    <location>
        <begin position="239"/>
        <end position="260"/>
    </location>
</feature>
<evidence type="ECO:0000313" key="3">
    <source>
        <dbReference type="EMBL" id="CAG8974389.1"/>
    </source>
</evidence>
<dbReference type="Pfam" id="PF08552">
    <property type="entry name" value="Kei1"/>
    <property type="match status" value="1"/>
</dbReference>
<comment type="caution">
    <text evidence="3">The sequence shown here is derived from an EMBL/GenBank/DDBJ whole genome shotgun (WGS) entry which is preliminary data.</text>
</comment>
<sequence>MSLLRLRRDGLRSNLSHKQQRFKGISAADFDSATRLYSDRKMALLPRWLRLGVPRPRTFVHFMSLRTGVELISLSMLFNKLTGFFGLLAIVTGFHISPLQLSMYLYSVAALVLLAFLAPHIRKQSPFQCLALAWLYIFDTVINAAFTAAFAFTWFLAVSANKSGSSIPSNAPGSGTIEDTAGFTSPKHNTTGVEVVAAAAKGVAAGQDAVAYTLSAAAANGGDPSVVHGVGVEESIPSLMLVLIFTLIRVYFILIVMAYARQVLRQHMYSASSAKLHLQTDSGNESPAHNPFAVGSHEGEGWKGKVGRVMVKVGESYWLGGQADDSWVKGVDGRFKTAKTAVAGPPGTLERERRARSGTGPPVPKLAKNFGKV</sequence>
<evidence type="ECO:0000313" key="4">
    <source>
        <dbReference type="Proteomes" id="UP000701801"/>
    </source>
</evidence>
<dbReference type="InterPro" id="IPR013862">
    <property type="entry name" value="Kei1"/>
</dbReference>
<dbReference type="OrthoDB" id="3338076at2759"/>
<feature type="transmembrane region" description="Helical" evidence="2">
    <location>
        <begin position="133"/>
        <end position="157"/>
    </location>
</feature>
<dbReference type="GO" id="GO:0070916">
    <property type="term" value="C:inositol phosphoceramide synthase complex"/>
    <property type="evidence" value="ECO:0007669"/>
    <property type="project" value="TreeGrafter"/>
</dbReference>
<dbReference type="PANTHER" id="PTHR28077">
    <property type="entry name" value="INOSITOL PHOSPHORYLCERAMIDE SYNTHASE REGULATORY SUBUNIT KEI1"/>
    <property type="match status" value="1"/>
</dbReference>
<gene>
    <name evidence="3" type="ORF">HYALB_00010640</name>
</gene>
<dbReference type="GO" id="GO:0000139">
    <property type="term" value="C:Golgi membrane"/>
    <property type="evidence" value="ECO:0007669"/>
    <property type="project" value="TreeGrafter"/>
</dbReference>
<accession>A0A9N9LFQ6</accession>
<dbReference type="GO" id="GO:0070917">
    <property type="term" value="F:inositol phosphoceramide synthase regulator activity"/>
    <property type="evidence" value="ECO:0007669"/>
    <property type="project" value="InterPro"/>
</dbReference>
<proteinExistence type="predicted"/>
<feature type="transmembrane region" description="Helical" evidence="2">
    <location>
        <begin position="103"/>
        <end position="121"/>
    </location>
</feature>
<name>A0A9N9LFQ6_9HELO</name>
<reference evidence="3" key="1">
    <citation type="submission" date="2021-07" db="EMBL/GenBank/DDBJ databases">
        <authorList>
            <person name="Durling M."/>
        </authorList>
    </citation>
    <scope>NUCLEOTIDE SEQUENCE</scope>
</reference>
<dbReference type="EMBL" id="CAJVRM010000102">
    <property type="protein sequence ID" value="CAG8974389.1"/>
    <property type="molecule type" value="Genomic_DNA"/>
</dbReference>
<feature type="transmembrane region" description="Helical" evidence="2">
    <location>
        <begin position="71"/>
        <end position="97"/>
    </location>
</feature>
<feature type="region of interest" description="Disordered" evidence="1">
    <location>
        <begin position="339"/>
        <end position="373"/>
    </location>
</feature>
<dbReference type="AlphaFoldDB" id="A0A9N9LFQ6"/>
<dbReference type="Proteomes" id="UP000701801">
    <property type="component" value="Unassembled WGS sequence"/>
</dbReference>
<keyword evidence="2" id="KW-0812">Transmembrane</keyword>
<organism evidence="3 4">
    <name type="scientific">Hymenoscyphus albidus</name>
    <dbReference type="NCBI Taxonomy" id="595503"/>
    <lineage>
        <taxon>Eukaryota</taxon>
        <taxon>Fungi</taxon>
        <taxon>Dikarya</taxon>
        <taxon>Ascomycota</taxon>
        <taxon>Pezizomycotina</taxon>
        <taxon>Leotiomycetes</taxon>
        <taxon>Helotiales</taxon>
        <taxon>Helotiaceae</taxon>
        <taxon>Hymenoscyphus</taxon>
    </lineage>
</organism>
<evidence type="ECO:0000256" key="2">
    <source>
        <dbReference type="SAM" id="Phobius"/>
    </source>
</evidence>
<evidence type="ECO:0000256" key="1">
    <source>
        <dbReference type="SAM" id="MobiDB-lite"/>
    </source>
</evidence>